<organism evidence="1 2">
    <name type="scientific">Gloeobacter morelensis MG652769</name>
    <dbReference type="NCBI Taxonomy" id="2781736"/>
    <lineage>
        <taxon>Bacteria</taxon>
        <taxon>Bacillati</taxon>
        <taxon>Cyanobacteriota</taxon>
        <taxon>Cyanophyceae</taxon>
        <taxon>Gloeobacterales</taxon>
        <taxon>Gloeobacteraceae</taxon>
        <taxon>Gloeobacter</taxon>
        <taxon>Gloeobacter morelensis</taxon>
    </lineage>
</organism>
<gene>
    <name evidence="1" type="ORF">ISF26_15760</name>
</gene>
<reference evidence="1 2" key="1">
    <citation type="journal article" date="2021" name="Genome Biol. Evol.">
        <title>Complete Genome Sequencing of a Novel Gloeobacter Species from a Waterfall Cave in Mexico.</title>
        <authorList>
            <person name="Saw J.H."/>
            <person name="Cardona T."/>
            <person name="Montejano G."/>
        </authorList>
    </citation>
    <scope>NUCLEOTIDE SEQUENCE [LARGE SCALE GENOMIC DNA]</scope>
    <source>
        <strain evidence="1">MG652769</strain>
    </source>
</reference>
<accession>A0ABY3PHW8</accession>
<name>A0ABY3PHW8_9CYAN</name>
<protein>
    <submittedName>
        <fullName evidence="1">Uncharacterized protein</fullName>
    </submittedName>
</protein>
<dbReference type="RefSeq" id="WP_230840252.1">
    <property type="nucleotide sequence ID" value="NZ_CP063845.1"/>
</dbReference>
<keyword evidence="2" id="KW-1185">Reference proteome</keyword>
<dbReference type="Proteomes" id="UP001054846">
    <property type="component" value="Chromosome"/>
</dbReference>
<sequence>MLDLEFLNEWLINLNTFLDVANLVQLYPVTYTLLWSNTKIQDRKQLVFRSVQDVLGASHIDPYISYNCSSAIFISSDENKVAICRFPWWQEKPEIFVFSDRELIEAKIDSDYFEVSVAKEIQAPSNFVGITIGGSKTTKKINMLRIKLTTVSYQNPVFYIDFWGDSNYLSRWNRVNASSLKTKPWSPILTDSDRYREKHRVAVEWEARLKIFITLGDRRQKYQLHE</sequence>
<evidence type="ECO:0000313" key="2">
    <source>
        <dbReference type="Proteomes" id="UP001054846"/>
    </source>
</evidence>
<evidence type="ECO:0000313" key="1">
    <source>
        <dbReference type="EMBL" id="UFP93250.1"/>
    </source>
</evidence>
<dbReference type="EMBL" id="CP063845">
    <property type="protein sequence ID" value="UFP93250.1"/>
    <property type="molecule type" value="Genomic_DNA"/>
</dbReference>
<proteinExistence type="predicted"/>